<sequence length="132" mass="15393">MFIGITILFILGNASLAFILFMSIQKDQWIDKLFKWQSMLRNFDVKGTPSGMAAYKILGGCELCFAHLISFMGYWVYLLLMFILKMDYAHWFVLVIWYFIYVPLTTNISLYFIKKLYQNGGNNRGNNASNLN</sequence>
<evidence type="ECO:0000256" key="1">
    <source>
        <dbReference type="SAM" id="Phobius"/>
    </source>
</evidence>
<protein>
    <recommendedName>
        <fullName evidence="4">DUF1360 domain-containing protein</fullName>
    </recommendedName>
</protein>
<keyword evidence="1" id="KW-0472">Membrane</keyword>
<dbReference type="RefSeq" id="WP_152291398.1">
    <property type="nucleotide sequence ID" value="NZ_VTPV01000022.1"/>
</dbReference>
<keyword evidence="1" id="KW-0812">Transmembrane</keyword>
<feature type="transmembrane region" description="Helical" evidence="1">
    <location>
        <begin position="63"/>
        <end position="84"/>
    </location>
</feature>
<keyword evidence="3" id="KW-1185">Reference proteome</keyword>
<keyword evidence="1" id="KW-1133">Transmembrane helix</keyword>
<evidence type="ECO:0008006" key="4">
    <source>
        <dbReference type="Google" id="ProtNLM"/>
    </source>
</evidence>
<feature type="transmembrane region" description="Helical" evidence="1">
    <location>
        <begin position="90"/>
        <end position="113"/>
    </location>
</feature>
<gene>
    <name evidence="2" type="ORF">F8D52_22475</name>
</gene>
<evidence type="ECO:0000313" key="3">
    <source>
        <dbReference type="Proteomes" id="UP000326384"/>
    </source>
</evidence>
<name>A0A5N4BJ27_9FLAO</name>
<accession>A0A5N4BJ27</accession>
<comment type="caution">
    <text evidence="2">The sequence shown here is derived from an EMBL/GenBank/DDBJ whole genome shotgun (WGS) entry which is preliminary data.</text>
</comment>
<proteinExistence type="predicted"/>
<dbReference type="EMBL" id="VTPV01000022">
    <property type="protein sequence ID" value="KAB1228444.1"/>
    <property type="molecule type" value="Genomic_DNA"/>
</dbReference>
<feature type="transmembrane region" description="Helical" evidence="1">
    <location>
        <begin position="6"/>
        <end position="24"/>
    </location>
</feature>
<reference evidence="2 3" key="1">
    <citation type="journal article" date="2019" name="Stand. Genomic Sci.">
        <title>Draft Whole-Genome Sequence of a Novel Chryseobacterium viscerum Strain Isolated from Fresh Water at Dripping Springs, New Mexico.</title>
        <authorList>
            <person name="Kyndt J.A."/>
            <person name="Moore T.C."/>
        </authorList>
    </citation>
    <scope>NUCLEOTIDE SEQUENCE [LARGE SCALE GENOMIC DNA]</scope>
    <source>
        <strain evidence="2 3">DPS</strain>
    </source>
</reference>
<organism evidence="2 3">
    <name type="scientific">Chryseobacterium viscerum</name>
    <dbReference type="NCBI Taxonomy" id="1037377"/>
    <lineage>
        <taxon>Bacteria</taxon>
        <taxon>Pseudomonadati</taxon>
        <taxon>Bacteroidota</taxon>
        <taxon>Flavobacteriia</taxon>
        <taxon>Flavobacteriales</taxon>
        <taxon>Weeksellaceae</taxon>
        <taxon>Chryseobacterium group</taxon>
        <taxon>Chryseobacterium</taxon>
    </lineage>
</organism>
<dbReference type="Proteomes" id="UP000326384">
    <property type="component" value="Unassembled WGS sequence"/>
</dbReference>
<evidence type="ECO:0000313" key="2">
    <source>
        <dbReference type="EMBL" id="KAB1228444.1"/>
    </source>
</evidence>